<evidence type="ECO:0000256" key="1">
    <source>
        <dbReference type="SAM" id="MobiDB-lite"/>
    </source>
</evidence>
<evidence type="ECO:0000313" key="2">
    <source>
        <dbReference type="EMBL" id="GAF74346.1"/>
    </source>
</evidence>
<dbReference type="AlphaFoldDB" id="X0SGV5"/>
<reference evidence="2" key="1">
    <citation type="journal article" date="2014" name="Front. Microbiol.">
        <title>High frequency of phylogenetically diverse reductive dehalogenase-homologous genes in deep subseafloor sedimentary metagenomes.</title>
        <authorList>
            <person name="Kawai M."/>
            <person name="Futagami T."/>
            <person name="Toyoda A."/>
            <person name="Takaki Y."/>
            <person name="Nishi S."/>
            <person name="Hori S."/>
            <person name="Arai W."/>
            <person name="Tsubouchi T."/>
            <person name="Morono Y."/>
            <person name="Uchiyama I."/>
            <person name="Ito T."/>
            <person name="Fujiyama A."/>
            <person name="Inagaki F."/>
            <person name="Takami H."/>
        </authorList>
    </citation>
    <scope>NUCLEOTIDE SEQUENCE</scope>
    <source>
        <strain evidence="2">Expedition CK06-06</strain>
    </source>
</reference>
<proteinExistence type="predicted"/>
<dbReference type="EMBL" id="BARS01002888">
    <property type="protein sequence ID" value="GAF74346.1"/>
    <property type="molecule type" value="Genomic_DNA"/>
</dbReference>
<feature type="compositionally biased region" description="Basic and acidic residues" evidence="1">
    <location>
        <begin position="301"/>
        <end position="316"/>
    </location>
</feature>
<name>X0SGV5_9ZZZZ</name>
<sequence>AKLIGISTPYAKMGFLWDVFKKNYGREKARILIWKAKTDYMNPVYRLEKIAEEYEEDPISARTEYGAEFRDDISTYLTEVDLDLLITTGVFDRSPNPDKRYFAFVDVSGARKDSFAFSISHTEEDCVVSDFAYEMPAPYDVNKEVAKCSEHLKRYNVFQVTGDKYSGDVYAQKFREHHINYKFAEDDKSELFLEFQRIVNLRRVELLDNNRMKGQFVALDRRAGRHGRDTVEKQPGGTDDLANAVAGATVLAYRKLLAHPSKEELKKKAFQRHGKSTTSGQYHGSWRQILDDAEKDLKGSMIIKREKENETNKKELNGMGQEG</sequence>
<accession>X0SGV5</accession>
<comment type="caution">
    <text evidence="2">The sequence shown here is derived from an EMBL/GenBank/DDBJ whole genome shotgun (WGS) entry which is preliminary data.</text>
</comment>
<dbReference type="Gene3D" id="3.30.420.240">
    <property type="match status" value="1"/>
</dbReference>
<organism evidence="2">
    <name type="scientific">marine sediment metagenome</name>
    <dbReference type="NCBI Taxonomy" id="412755"/>
    <lineage>
        <taxon>unclassified sequences</taxon>
        <taxon>metagenomes</taxon>
        <taxon>ecological metagenomes</taxon>
    </lineage>
</organism>
<gene>
    <name evidence="2" type="ORF">S01H1_05548</name>
</gene>
<evidence type="ECO:0008006" key="3">
    <source>
        <dbReference type="Google" id="ProtNLM"/>
    </source>
</evidence>
<protein>
    <recommendedName>
        <fullName evidence="3">Terminase large subunit gp17-like C-terminal domain-containing protein</fullName>
    </recommendedName>
</protein>
<feature type="non-terminal residue" evidence="2">
    <location>
        <position position="1"/>
    </location>
</feature>
<feature type="region of interest" description="Disordered" evidence="1">
    <location>
        <begin position="301"/>
        <end position="323"/>
    </location>
</feature>